<evidence type="ECO:0000313" key="2">
    <source>
        <dbReference type="EMBL" id="PTW56675.1"/>
    </source>
</evidence>
<dbReference type="RefSeq" id="WP_107991703.1">
    <property type="nucleotide sequence ID" value="NZ_QAYG01000011.1"/>
</dbReference>
<comment type="caution">
    <text evidence="2">The sequence shown here is derived from an EMBL/GenBank/DDBJ whole genome shotgun (WGS) entry which is preliminary data.</text>
</comment>
<protein>
    <submittedName>
        <fullName evidence="2">Tetratricopeptide repeat protein</fullName>
    </submittedName>
</protein>
<reference evidence="2 3" key="1">
    <citation type="submission" date="2018-04" db="EMBL/GenBank/DDBJ databases">
        <title>Genomic Encyclopedia of Archaeal and Bacterial Type Strains, Phase II (KMG-II): from individual species to whole genera.</title>
        <authorList>
            <person name="Goeker M."/>
        </authorList>
    </citation>
    <scope>NUCLEOTIDE SEQUENCE [LARGE SCALE GENOMIC DNA]</scope>
    <source>
        <strain evidence="2 3">DSM 23382</strain>
    </source>
</reference>
<accession>A0A2T5UYU3</accession>
<dbReference type="EMBL" id="QAYG01000011">
    <property type="protein sequence ID" value="PTW56675.1"/>
    <property type="molecule type" value="Genomic_DNA"/>
</dbReference>
<organism evidence="2 3">
    <name type="scientific">Breoghania corrubedonensis</name>
    <dbReference type="NCBI Taxonomy" id="665038"/>
    <lineage>
        <taxon>Bacteria</taxon>
        <taxon>Pseudomonadati</taxon>
        <taxon>Pseudomonadota</taxon>
        <taxon>Alphaproteobacteria</taxon>
        <taxon>Hyphomicrobiales</taxon>
        <taxon>Stappiaceae</taxon>
        <taxon>Breoghania</taxon>
    </lineage>
</organism>
<dbReference type="PROSITE" id="PS50005">
    <property type="entry name" value="TPR"/>
    <property type="match status" value="1"/>
</dbReference>
<evidence type="ECO:0000313" key="3">
    <source>
        <dbReference type="Proteomes" id="UP000244081"/>
    </source>
</evidence>
<dbReference type="InterPro" id="IPR005415">
    <property type="entry name" value="T3SS_Ca_resp_chp_LcrH/SycD"/>
</dbReference>
<feature type="repeat" description="TPR" evidence="1">
    <location>
        <begin position="98"/>
        <end position="131"/>
    </location>
</feature>
<dbReference type="OrthoDB" id="7916840at2"/>
<gene>
    <name evidence="2" type="ORF">C8N35_111138</name>
</gene>
<name>A0A2T5UYU3_9HYPH</name>
<dbReference type="SUPFAM" id="SSF48452">
    <property type="entry name" value="TPR-like"/>
    <property type="match status" value="1"/>
</dbReference>
<dbReference type="AlphaFoldDB" id="A0A2T5UYU3"/>
<proteinExistence type="predicted"/>
<dbReference type="InterPro" id="IPR011990">
    <property type="entry name" value="TPR-like_helical_dom_sf"/>
</dbReference>
<dbReference type="SMART" id="SM00028">
    <property type="entry name" value="TPR"/>
    <property type="match status" value="2"/>
</dbReference>
<sequence length="186" mass="20320">MTPAGRARQQPGTLLGLEGAALALLEALVTRSFEPLGIDGRALFHRLAETGSLRGALGLNEDALEALYARAYQYLRLGQVGRAEEIFRTLCALDGRIPDHWLGFGICLRAKGNFPQALEAFDKAAHLDPASAAPHFHRLEVFLRDSRWKEALAALDRFDAAASGDQKAHLNEAVTPFRKAIEIHLA</sequence>
<keyword evidence="1" id="KW-0802">TPR repeat</keyword>
<dbReference type="Proteomes" id="UP000244081">
    <property type="component" value="Unassembled WGS sequence"/>
</dbReference>
<evidence type="ECO:0000256" key="1">
    <source>
        <dbReference type="PROSITE-ProRule" id="PRU00339"/>
    </source>
</evidence>
<dbReference type="InterPro" id="IPR019734">
    <property type="entry name" value="TPR_rpt"/>
</dbReference>
<dbReference type="Pfam" id="PF13432">
    <property type="entry name" value="TPR_16"/>
    <property type="match status" value="1"/>
</dbReference>
<dbReference type="PRINTS" id="PR01595">
    <property type="entry name" value="SYCDCHAPRONE"/>
</dbReference>
<keyword evidence="3" id="KW-1185">Reference proteome</keyword>
<dbReference type="Gene3D" id="1.25.40.10">
    <property type="entry name" value="Tetratricopeptide repeat domain"/>
    <property type="match status" value="1"/>
</dbReference>